<dbReference type="InterPro" id="IPR003765">
    <property type="entry name" value="NO3_reductase_chaperone_NarJ"/>
</dbReference>
<dbReference type="Gene3D" id="1.10.3480.10">
    <property type="entry name" value="TorD-like"/>
    <property type="match status" value="1"/>
</dbReference>
<keyword evidence="3" id="KW-1185">Reference proteome</keyword>
<comment type="caution">
    <text evidence="2">The sequence shown here is derived from an EMBL/GenBank/DDBJ whole genome shotgun (WGS) entry which is preliminary data.</text>
</comment>
<protein>
    <recommendedName>
        <fullName evidence="4">Nitrate reductase molybdenum cofactor assembly chaperone</fullName>
    </recommendedName>
</protein>
<dbReference type="Proteomes" id="UP001500655">
    <property type="component" value="Unassembled WGS sequence"/>
</dbReference>
<dbReference type="SUPFAM" id="SSF89155">
    <property type="entry name" value="TorD-like"/>
    <property type="match status" value="1"/>
</dbReference>
<reference evidence="3" key="1">
    <citation type="journal article" date="2019" name="Int. J. Syst. Evol. Microbiol.">
        <title>The Global Catalogue of Microorganisms (GCM) 10K type strain sequencing project: providing services to taxonomists for standard genome sequencing and annotation.</title>
        <authorList>
            <consortium name="The Broad Institute Genomics Platform"/>
            <consortium name="The Broad Institute Genome Sequencing Center for Infectious Disease"/>
            <person name="Wu L."/>
            <person name="Ma J."/>
        </authorList>
    </citation>
    <scope>NUCLEOTIDE SEQUENCE [LARGE SCALE GENOMIC DNA]</scope>
    <source>
        <strain evidence="3">JCM 13249</strain>
    </source>
</reference>
<gene>
    <name evidence="2" type="ORF">GCM10009681_39750</name>
</gene>
<dbReference type="InterPro" id="IPR036411">
    <property type="entry name" value="TorD-like_sf"/>
</dbReference>
<dbReference type="InterPro" id="IPR020945">
    <property type="entry name" value="DMSO/NO3_reduct_chaperone"/>
</dbReference>
<dbReference type="PANTHER" id="PTHR43680:SF2">
    <property type="entry name" value="NITRATE REDUCTASE MOLYBDENUM COFACTOR ASSEMBLY CHAPERONE NARJ"/>
    <property type="match status" value="1"/>
</dbReference>
<keyword evidence="1" id="KW-0534">Nitrate assimilation</keyword>
<evidence type="ECO:0008006" key="4">
    <source>
        <dbReference type="Google" id="ProtNLM"/>
    </source>
</evidence>
<accession>A0ABP4X059</accession>
<evidence type="ECO:0000313" key="3">
    <source>
        <dbReference type="Proteomes" id="UP001500655"/>
    </source>
</evidence>
<name>A0ABP4X059_9ACTN</name>
<dbReference type="EMBL" id="BAAALS010000020">
    <property type="protein sequence ID" value="GAA1764703.1"/>
    <property type="molecule type" value="Genomic_DNA"/>
</dbReference>
<dbReference type="PANTHER" id="PTHR43680">
    <property type="entry name" value="NITRATE REDUCTASE MOLYBDENUM COFACTOR ASSEMBLY CHAPERONE"/>
    <property type="match status" value="1"/>
</dbReference>
<dbReference type="NCBIfam" id="TIGR00684">
    <property type="entry name" value="narJ"/>
    <property type="match status" value="1"/>
</dbReference>
<dbReference type="Pfam" id="PF02613">
    <property type="entry name" value="Nitrate_red_del"/>
    <property type="match status" value="1"/>
</dbReference>
<evidence type="ECO:0000313" key="2">
    <source>
        <dbReference type="EMBL" id="GAA1764703.1"/>
    </source>
</evidence>
<sequence length="210" mass="22415">MITVAEGDLDRAVAARAASLLLRYPDDEVLAALPLVRDALDELPGQLAAPLRAVAGHRAGADPRTLAAQYVELFDFRRRCCLHLTYYTSGDTRRRGEALVGFAAAYKAAGLTVADGELPDYLPAVLDLAAADDRGWRLLREHRVGLDLLAKALAKEGSVYRHAVEAVLLMLPAAAPADLVAVARLARTGPPVEQVGLEPFGLVDTSGGRR</sequence>
<evidence type="ECO:0000256" key="1">
    <source>
        <dbReference type="ARBA" id="ARBA00023063"/>
    </source>
</evidence>
<proteinExistence type="predicted"/>
<organism evidence="2 3">
    <name type="scientific">Luedemannella helvata</name>
    <dbReference type="NCBI Taxonomy" id="349315"/>
    <lineage>
        <taxon>Bacteria</taxon>
        <taxon>Bacillati</taxon>
        <taxon>Actinomycetota</taxon>
        <taxon>Actinomycetes</taxon>
        <taxon>Micromonosporales</taxon>
        <taxon>Micromonosporaceae</taxon>
        <taxon>Luedemannella</taxon>
    </lineage>
</organism>